<dbReference type="WBParaSite" id="ES5_v2.g22143.t1">
    <property type="protein sequence ID" value="ES5_v2.g22143.t1"/>
    <property type="gene ID" value="ES5_v2.g22143"/>
</dbReference>
<evidence type="ECO:0000313" key="1">
    <source>
        <dbReference type="Proteomes" id="UP000887579"/>
    </source>
</evidence>
<dbReference type="Proteomes" id="UP000887579">
    <property type="component" value="Unplaced"/>
</dbReference>
<sequence length="528" mass="58397">MGPIVKTPFGSIEGFTYPTASGNDAEIFLGIPFAAPPIDDLRYEKPQSPKNWSETLQAKEFPKACATYDKFMGHANNEDCLYLNIFKPANVSSDKSKYPVMFFIHGGGFIIGDTRLYGYKNITDNIVTQGIIVVIIQHRLGPFGFFSANDSSITPNLGLWDQLEALKLVNKIIGSFGGDKNRITIVGVSAGAAGVSLLAMNELADNLYAQVLTMSGSAFSQWATNSDISTALSEKLANQIGCGHNSTELKQCLKTKNVSEFHEILRPLYLARHCFFSTNDSSIIPNLGLWDQLEALKFVNKIIGSFGGDKNRITIVGVSAGAAGVSLLAMNELADNLYAQVLTMSGSAFSQWATNSDISTALSEKLANQIGCGHNSTELKQCLKTKNVSEFHEILRPLMQFNLREDINPAQFCPQMDGDLFKGKSKEEAIAAAPKKPILIGVCSQEDILYSMGMPGFMLPSHYFNLPPERAENYSHVDFEEFVRVILGKEKYFGNQSEEFTREVIEFYSNQTDQKDPKYNFFFEQYTT</sequence>
<accession>A0AC34FXV7</accession>
<name>A0AC34FXV7_9BILA</name>
<proteinExistence type="predicted"/>
<reference evidence="2" key="1">
    <citation type="submission" date="2022-11" db="UniProtKB">
        <authorList>
            <consortium name="WormBaseParasite"/>
        </authorList>
    </citation>
    <scope>IDENTIFICATION</scope>
</reference>
<protein>
    <submittedName>
        <fullName evidence="2">Carboxylic ester hydrolase</fullName>
    </submittedName>
</protein>
<evidence type="ECO:0000313" key="2">
    <source>
        <dbReference type="WBParaSite" id="ES5_v2.g22143.t1"/>
    </source>
</evidence>
<organism evidence="1 2">
    <name type="scientific">Panagrolaimus sp. ES5</name>
    <dbReference type="NCBI Taxonomy" id="591445"/>
    <lineage>
        <taxon>Eukaryota</taxon>
        <taxon>Metazoa</taxon>
        <taxon>Ecdysozoa</taxon>
        <taxon>Nematoda</taxon>
        <taxon>Chromadorea</taxon>
        <taxon>Rhabditida</taxon>
        <taxon>Tylenchina</taxon>
        <taxon>Panagrolaimomorpha</taxon>
        <taxon>Panagrolaimoidea</taxon>
        <taxon>Panagrolaimidae</taxon>
        <taxon>Panagrolaimus</taxon>
    </lineage>
</organism>